<dbReference type="Proteomes" id="UP000683428">
    <property type="component" value="Chromosome"/>
</dbReference>
<dbReference type="CDD" id="cd03467">
    <property type="entry name" value="Rieske"/>
    <property type="match status" value="1"/>
</dbReference>
<keyword evidence="3" id="KW-1185">Reference proteome</keyword>
<evidence type="ECO:0000259" key="1">
    <source>
        <dbReference type="PROSITE" id="PS51296"/>
    </source>
</evidence>
<evidence type="ECO:0000313" key="2">
    <source>
        <dbReference type="EMBL" id="QWT48996.1"/>
    </source>
</evidence>
<sequence length="117" mass="13028">MAATKRLICAASDLEESGKGVRFSFVRRGQEVPAFVVRFRGKVYAYLNRCTHVPVELDWQEGEFFDYSKLYLVCATHGALYAPESGHCLGGRCNGRGLIPLTVAEEGDSVYLMSEEE</sequence>
<name>A0A975SMC9_9RHOO</name>
<reference evidence="2" key="1">
    <citation type="submission" date="2020-11" db="EMBL/GenBank/DDBJ databases">
        <title>Azospira inquinata sp. nov.</title>
        <authorList>
            <person name="Moe W.M."/>
            <person name="Mikes M.C."/>
        </authorList>
    </citation>
    <scope>NUCLEOTIDE SEQUENCE</scope>
    <source>
        <strain evidence="2">Azo-3</strain>
    </source>
</reference>
<dbReference type="RefSeq" id="WP_216128183.1">
    <property type="nucleotide sequence ID" value="NZ_CP064782.1"/>
</dbReference>
<dbReference type="KEGG" id="aiq:Azoinq_14445"/>
<dbReference type="PANTHER" id="PTHR40261">
    <property type="match status" value="1"/>
</dbReference>
<feature type="domain" description="Rieske" evidence="1">
    <location>
        <begin position="6"/>
        <end position="112"/>
    </location>
</feature>
<organism evidence="2 3">
    <name type="scientific">Azospira inquinata</name>
    <dbReference type="NCBI Taxonomy" id="2785627"/>
    <lineage>
        <taxon>Bacteria</taxon>
        <taxon>Pseudomonadati</taxon>
        <taxon>Pseudomonadota</taxon>
        <taxon>Betaproteobacteria</taxon>
        <taxon>Rhodocyclales</taxon>
        <taxon>Rhodocyclaceae</taxon>
        <taxon>Azospira</taxon>
    </lineage>
</organism>
<proteinExistence type="predicted"/>
<dbReference type="PANTHER" id="PTHR40261:SF1">
    <property type="entry name" value="RIESKE DOMAIN-CONTAINING PROTEIN"/>
    <property type="match status" value="1"/>
</dbReference>
<dbReference type="AlphaFoldDB" id="A0A975SMC9"/>
<accession>A0A975SMC9</accession>
<gene>
    <name evidence="2" type="ORF">Azoinq_14445</name>
</gene>
<evidence type="ECO:0000313" key="3">
    <source>
        <dbReference type="Proteomes" id="UP000683428"/>
    </source>
</evidence>
<dbReference type="Pfam" id="PF00355">
    <property type="entry name" value="Rieske"/>
    <property type="match status" value="1"/>
</dbReference>
<dbReference type="GO" id="GO:0051537">
    <property type="term" value="F:2 iron, 2 sulfur cluster binding"/>
    <property type="evidence" value="ECO:0007669"/>
    <property type="project" value="InterPro"/>
</dbReference>
<dbReference type="InterPro" id="IPR017941">
    <property type="entry name" value="Rieske_2Fe-2S"/>
</dbReference>
<protein>
    <submittedName>
        <fullName evidence="2">Rieske 2Fe-2S domain-containing protein</fullName>
    </submittedName>
</protein>
<dbReference type="EMBL" id="CP064782">
    <property type="protein sequence ID" value="QWT48996.1"/>
    <property type="molecule type" value="Genomic_DNA"/>
</dbReference>
<dbReference type="PROSITE" id="PS51296">
    <property type="entry name" value="RIESKE"/>
    <property type="match status" value="1"/>
</dbReference>